<evidence type="ECO:0000313" key="2">
    <source>
        <dbReference type="Proteomes" id="UP000431401"/>
    </source>
</evidence>
<accession>A0A7K0DJV9</accession>
<dbReference type="AlphaFoldDB" id="A0A7K0DJV9"/>
<proteinExistence type="predicted"/>
<gene>
    <name evidence="1" type="ORF">NRB56_16560</name>
</gene>
<dbReference type="RefSeq" id="WP_153339999.1">
    <property type="nucleotide sequence ID" value="NZ_WEGI01000003.1"/>
</dbReference>
<protein>
    <submittedName>
        <fullName evidence="1">Uncharacterized protein</fullName>
    </submittedName>
</protein>
<keyword evidence="2" id="KW-1185">Reference proteome</keyword>
<name>A0A7K0DJV9_9NOCA</name>
<dbReference type="Proteomes" id="UP000431401">
    <property type="component" value="Unassembled WGS sequence"/>
</dbReference>
<dbReference type="EMBL" id="WEGI01000003">
    <property type="protein sequence ID" value="MQY26096.1"/>
    <property type="molecule type" value="Genomic_DNA"/>
</dbReference>
<reference evidence="1 2" key="1">
    <citation type="submission" date="2019-10" db="EMBL/GenBank/DDBJ databases">
        <title>Nocardia macrotermitis sp. nov. and Nocardia aurantia sp. nov., isolated from the gut of fungus growing-termite Macrotermes natalensis.</title>
        <authorList>
            <person name="Benndorf R."/>
            <person name="Schwitalla J."/>
            <person name="Martin K."/>
            <person name="De Beer W."/>
            <person name="Kaster A.-K."/>
            <person name="Vollmers J."/>
            <person name="Poulsen M."/>
            <person name="Beemelmanns C."/>
        </authorList>
    </citation>
    <scope>NUCLEOTIDE SEQUENCE [LARGE SCALE GENOMIC DNA]</scope>
    <source>
        <strain evidence="1 2">RB56</strain>
    </source>
</reference>
<dbReference type="OrthoDB" id="4549549at2"/>
<comment type="caution">
    <text evidence="1">The sequence shown here is derived from an EMBL/GenBank/DDBJ whole genome shotgun (WGS) entry which is preliminary data.</text>
</comment>
<organism evidence="1 2">
    <name type="scientific">Nocardia aurantia</name>
    <dbReference type="NCBI Taxonomy" id="2585199"/>
    <lineage>
        <taxon>Bacteria</taxon>
        <taxon>Bacillati</taxon>
        <taxon>Actinomycetota</taxon>
        <taxon>Actinomycetes</taxon>
        <taxon>Mycobacteriales</taxon>
        <taxon>Nocardiaceae</taxon>
        <taxon>Nocardia</taxon>
    </lineage>
</organism>
<evidence type="ECO:0000313" key="1">
    <source>
        <dbReference type="EMBL" id="MQY26096.1"/>
    </source>
</evidence>
<sequence length="313" mass="35191">MGTNYPKYELLAKALDAQFGNIYEYNVAEGEDPAFDGQEWTDELRTAVRQYLLHDLPGDIRGQLFQLDTDGAAMDIGIEEQVDKLLALEPWEVAFEVRNGAVAAVPTLQELIGHLGAWPSGEESADAIVWLEAHSDMNEWREIARASNHPELRAMMVPVHHGRSPLPDDLVRVLSPKELLAAWDAAVGPASTDLTDAEWRLLAPAFPLQKVRIRNNAAVALRPPSDNELARKRQSLNGIRYKFAHNARWSQVPGRYGKHVYQAWFNYTKSGLFIRLRDALIGKAEAKTLVTWLDQVIARGQNKYKPHQREGAI</sequence>